<proteinExistence type="predicted"/>
<name>A0ACC0H9W9_9ERIC</name>
<comment type="caution">
    <text evidence="1">The sequence shown here is derived from an EMBL/GenBank/DDBJ whole genome shotgun (WGS) entry which is preliminary data.</text>
</comment>
<evidence type="ECO:0000313" key="2">
    <source>
        <dbReference type="Proteomes" id="UP001060215"/>
    </source>
</evidence>
<protein>
    <submittedName>
        <fullName evidence="1">Uncharacterized protein</fullName>
    </submittedName>
</protein>
<organism evidence="1 2">
    <name type="scientific">Camellia lanceoleosa</name>
    <dbReference type="NCBI Taxonomy" id="1840588"/>
    <lineage>
        <taxon>Eukaryota</taxon>
        <taxon>Viridiplantae</taxon>
        <taxon>Streptophyta</taxon>
        <taxon>Embryophyta</taxon>
        <taxon>Tracheophyta</taxon>
        <taxon>Spermatophyta</taxon>
        <taxon>Magnoliopsida</taxon>
        <taxon>eudicotyledons</taxon>
        <taxon>Gunneridae</taxon>
        <taxon>Pentapetalae</taxon>
        <taxon>asterids</taxon>
        <taxon>Ericales</taxon>
        <taxon>Theaceae</taxon>
        <taxon>Camellia</taxon>
    </lineage>
</organism>
<sequence length="191" mass="21466">MVELRHSSSMSGRSVSSPRKRDDVASPLVPENLPDDGHDRHSRDRFRSFFSTFQSMFPFFGVDDTRFHPHTSKISLCLLFLVLLAGLISLFSILNGLGPQQQLKYMTFLTDSSNCFAFFSPLTFLETTAEDDDDGDSSRPESRTSGCSCRASTLWCSSTYRIRDLSVPPLLQHSPPLSKLCLWNSCLLSEI</sequence>
<gene>
    <name evidence="1" type="ORF">LOK49_LG06G01398</name>
</gene>
<keyword evidence="2" id="KW-1185">Reference proteome</keyword>
<dbReference type="Proteomes" id="UP001060215">
    <property type="component" value="Chromosome 5"/>
</dbReference>
<accession>A0ACC0H9W9</accession>
<reference evidence="1 2" key="1">
    <citation type="journal article" date="2022" name="Plant J.">
        <title>Chromosome-level genome of Camellia lanceoleosa provides a valuable resource for understanding genome evolution and self-incompatibility.</title>
        <authorList>
            <person name="Gong W."/>
            <person name="Xiao S."/>
            <person name="Wang L."/>
            <person name="Liao Z."/>
            <person name="Chang Y."/>
            <person name="Mo W."/>
            <person name="Hu G."/>
            <person name="Li W."/>
            <person name="Zhao G."/>
            <person name="Zhu H."/>
            <person name="Hu X."/>
            <person name="Ji K."/>
            <person name="Xiang X."/>
            <person name="Song Q."/>
            <person name="Yuan D."/>
            <person name="Jin S."/>
            <person name="Zhang L."/>
        </authorList>
    </citation>
    <scope>NUCLEOTIDE SEQUENCE [LARGE SCALE GENOMIC DNA]</scope>
    <source>
        <strain evidence="1">SQ_2022a</strain>
    </source>
</reference>
<evidence type="ECO:0000313" key="1">
    <source>
        <dbReference type="EMBL" id="KAI8009980.1"/>
    </source>
</evidence>
<dbReference type="EMBL" id="CM045762">
    <property type="protein sequence ID" value="KAI8009980.1"/>
    <property type="molecule type" value="Genomic_DNA"/>
</dbReference>